<dbReference type="AlphaFoldDB" id="B2KAY3"/>
<dbReference type="InterPro" id="IPR050595">
    <property type="entry name" value="Bact_response_regulator"/>
</dbReference>
<evidence type="ECO:0000256" key="2">
    <source>
        <dbReference type="ARBA" id="ARBA00023012"/>
    </source>
</evidence>
<dbReference type="OrthoDB" id="9800897at2"/>
<keyword evidence="6" id="KW-1185">Reference proteome</keyword>
<dbReference type="PROSITE" id="PS50110">
    <property type="entry name" value="RESPONSE_REGULATORY"/>
    <property type="match status" value="1"/>
</dbReference>
<dbReference type="Proteomes" id="UP000001029">
    <property type="component" value="Chromosome"/>
</dbReference>
<dbReference type="STRING" id="445932.Emin_0113"/>
<name>B2KAY3_ELUMP</name>
<keyword evidence="2" id="KW-0902">Two-component regulatory system</keyword>
<dbReference type="GO" id="GO:0000160">
    <property type="term" value="P:phosphorelay signal transduction system"/>
    <property type="evidence" value="ECO:0007669"/>
    <property type="project" value="UniProtKB-KW"/>
</dbReference>
<reference evidence="5 6" key="1">
    <citation type="journal article" date="2009" name="Appl. Environ. Microbiol.">
        <title>Genomic analysis of 'Elusimicrobium minutum,' the first cultivated representative of the phylum 'Elusimicrobia' (formerly termite group 1).</title>
        <authorList>
            <person name="Herlemann D.P.R."/>
            <person name="Geissinger O."/>
            <person name="Ikeda-Ohtsubo W."/>
            <person name="Kunin V."/>
            <person name="Sun H."/>
            <person name="Lapidus A."/>
            <person name="Hugenholtz P."/>
            <person name="Brune A."/>
        </authorList>
    </citation>
    <scope>NUCLEOTIDE SEQUENCE [LARGE SCALE GENOMIC DNA]</scope>
    <source>
        <strain evidence="5 6">Pei191</strain>
    </source>
</reference>
<evidence type="ECO:0000259" key="4">
    <source>
        <dbReference type="PROSITE" id="PS50110"/>
    </source>
</evidence>
<dbReference type="PANTHER" id="PTHR44591:SF14">
    <property type="entry name" value="PROTEIN PILG"/>
    <property type="match status" value="1"/>
</dbReference>
<dbReference type="EMBL" id="CP001055">
    <property type="protein sequence ID" value="ACC97679.1"/>
    <property type="molecule type" value="Genomic_DNA"/>
</dbReference>
<feature type="modified residue" description="4-aspartylphosphate" evidence="3">
    <location>
        <position position="52"/>
    </location>
</feature>
<dbReference type="InterPro" id="IPR001789">
    <property type="entry name" value="Sig_transdc_resp-reg_receiver"/>
</dbReference>
<dbReference type="SUPFAM" id="SSF52172">
    <property type="entry name" value="CheY-like"/>
    <property type="match status" value="1"/>
</dbReference>
<dbReference type="CDD" id="cd00156">
    <property type="entry name" value="REC"/>
    <property type="match status" value="1"/>
</dbReference>
<dbReference type="Gene3D" id="3.40.50.2300">
    <property type="match status" value="1"/>
</dbReference>
<gene>
    <name evidence="5" type="ordered locus">Emin_0113</name>
</gene>
<dbReference type="RefSeq" id="WP_012414294.1">
    <property type="nucleotide sequence ID" value="NC_010644.1"/>
</dbReference>
<dbReference type="Pfam" id="PF00072">
    <property type="entry name" value="Response_reg"/>
    <property type="match status" value="1"/>
</dbReference>
<accession>B2KAY3</accession>
<keyword evidence="1 3" id="KW-0597">Phosphoprotein</keyword>
<evidence type="ECO:0000313" key="6">
    <source>
        <dbReference type="Proteomes" id="UP000001029"/>
    </source>
</evidence>
<proteinExistence type="predicted"/>
<evidence type="ECO:0000256" key="1">
    <source>
        <dbReference type="ARBA" id="ARBA00022553"/>
    </source>
</evidence>
<dbReference type="KEGG" id="emi:Emin_0113"/>
<dbReference type="InterPro" id="IPR011006">
    <property type="entry name" value="CheY-like_superfamily"/>
</dbReference>
<evidence type="ECO:0000256" key="3">
    <source>
        <dbReference type="PROSITE-ProRule" id="PRU00169"/>
    </source>
</evidence>
<protein>
    <submittedName>
        <fullName evidence="5">Response regulator receiver protein</fullName>
    </submittedName>
</protein>
<organism evidence="5 6">
    <name type="scientific">Elusimicrobium minutum (strain Pei191)</name>
    <dbReference type="NCBI Taxonomy" id="445932"/>
    <lineage>
        <taxon>Bacteria</taxon>
        <taxon>Pseudomonadati</taxon>
        <taxon>Elusimicrobiota</taxon>
        <taxon>Elusimicrobia</taxon>
        <taxon>Elusimicrobiales</taxon>
        <taxon>Elusimicrobiaceae</taxon>
        <taxon>Elusimicrobium</taxon>
    </lineage>
</organism>
<dbReference type="HOGENOM" id="CLU_000445_69_15_0"/>
<evidence type="ECO:0000313" key="5">
    <source>
        <dbReference type="EMBL" id="ACC97679.1"/>
    </source>
</evidence>
<dbReference type="SMART" id="SM00448">
    <property type="entry name" value="REC"/>
    <property type="match status" value="1"/>
</dbReference>
<feature type="domain" description="Response regulatory" evidence="4">
    <location>
        <begin position="2"/>
        <end position="117"/>
    </location>
</feature>
<dbReference type="PANTHER" id="PTHR44591">
    <property type="entry name" value="STRESS RESPONSE REGULATOR PROTEIN 1"/>
    <property type="match status" value="1"/>
</dbReference>
<sequence length="119" mass="13368">MKIALVDDSDMLRAAISNTLESFGYEVMCQAASSAELFDYLKTNKVNIVLLDIFFPNENGLDTLRALKQYHKDIKVIIITGMNQKIITQEAQSLGADDIIYKPFSTDDLTLALQKFKTT</sequence>